<gene>
    <name evidence="1" type="ORF">RHMOL_Rhmol04G0245300</name>
</gene>
<organism evidence="1 2">
    <name type="scientific">Rhododendron molle</name>
    <name type="common">Chinese azalea</name>
    <name type="synonym">Azalea mollis</name>
    <dbReference type="NCBI Taxonomy" id="49168"/>
    <lineage>
        <taxon>Eukaryota</taxon>
        <taxon>Viridiplantae</taxon>
        <taxon>Streptophyta</taxon>
        <taxon>Embryophyta</taxon>
        <taxon>Tracheophyta</taxon>
        <taxon>Spermatophyta</taxon>
        <taxon>Magnoliopsida</taxon>
        <taxon>eudicotyledons</taxon>
        <taxon>Gunneridae</taxon>
        <taxon>Pentapetalae</taxon>
        <taxon>asterids</taxon>
        <taxon>Ericales</taxon>
        <taxon>Ericaceae</taxon>
        <taxon>Ericoideae</taxon>
        <taxon>Rhodoreae</taxon>
        <taxon>Rhododendron</taxon>
    </lineage>
</organism>
<keyword evidence="2" id="KW-1185">Reference proteome</keyword>
<name>A0ACC0P475_RHOML</name>
<comment type="caution">
    <text evidence="1">The sequence shown here is derived from an EMBL/GenBank/DDBJ whole genome shotgun (WGS) entry which is preliminary data.</text>
</comment>
<evidence type="ECO:0000313" key="1">
    <source>
        <dbReference type="EMBL" id="KAI8560305.1"/>
    </source>
</evidence>
<reference evidence="1" key="1">
    <citation type="submission" date="2022-02" db="EMBL/GenBank/DDBJ databases">
        <title>Plant Genome Project.</title>
        <authorList>
            <person name="Zhang R.-G."/>
        </authorList>
    </citation>
    <scope>NUCLEOTIDE SEQUENCE</scope>
    <source>
        <strain evidence="1">AT1</strain>
    </source>
</reference>
<accession>A0ACC0P475</accession>
<dbReference type="Proteomes" id="UP001062846">
    <property type="component" value="Chromosome 4"/>
</dbReference>
<proteinExistence type="predicted"/>
<sequence length="315" mass="36367">MVSEEFDRCHGTFLQFVDFLCSAVTPATTNAQLIPPLNDLVHLYHLDPESSSDVFWPLDNVEAPKESESSGKLVLDLGGRIFLILLVQCCLQKHGTASLQICMPPFGVSHFMIFVPRSRYEFEISKQHATLKALEELYDNSRSTIAKRKKDKERIQESLDRLTFELQKHEENVASVRRRLTHEKDKWLSSCPDTLKINMEFLQRCIIVVDLLDTVSTMLPSKAWNSLSLELYSTFWGLTLYDLYVPRSRYESEISKQHAALKAMEELSDNSSSAIAKRKKDKERIQESLDSITFELQKHEENVVSVRRRLTHEKD</sequence>
<dbReference type="EMBL" id="CM046391">
    <property type="protein sequence ID" value="KAI8560305.1"/>
    <property type="molecule type" value="Genomic_DNA"/>
</dbReference>
<protein>
    <submittedName>
        <fullName evidence="1">Uncharacterized protein</fullName>
    </submittedName>
</protein>
<evidence type="ECO:0000313" key="2">
    <source>
        <dbReference type="Proteomes" id="UP001062846"/>
    </source>
</evidence>